<keyword evidence="1" id="KW-0812">Transmembrane</keyword>
<sequence>MVDPGPLGVALAALPTERHPDYGSQARRLLRELSPTDEQLTALVDDTANPEQIRFNAFYCLQARAWRRKDHTRHRANTDRHQAEFGHHPMFFFMQAEYYASLDEDPVNLEAAMRFAEQAVERLPGVPGVLHLAAEVRADYADRQAVPDRDQLLAADRHVRQAIAISSGTYPRYHATLARICTLRGDFPGARASIARAIDAEDSSDPEYALRLGSYQLIRSRIQYVQETEQLRSRQEEASGELRRIRGQILEIMGLLAAVIALITTAANIASGQSAQAAGGLMALTGGVVLLVFWAFHLLIVDTPSGRRGLAALVLGVMLVVAGWAQMQWGPTNARTGSDQFLVEDVQ</sequence>
<dbReference type="Proteomes" id="UP000604475">
    <property type="component" value="Unassembled WGS sequence"/>
</dbReference>
<keyword evidence="1" id="KW-1133">Transmembrane helix</keyword>
<dbReference type="InterPro" id="IPR011990">
    <property type="entry name" value="TPR-like_helical_dom_sf"/>
</dbReference>
<gene>
    <name evidence="2" type="ORF">I7412_25150</name>
</gene>
<reference evidence="2" key="1">
    <citation type="submission" date="2020-12" db="EMBL/GenBank/DDBJ databases">
        <title>Genomic characterization of non-nitrogen-fixing Frankia strains.</title>
        <authorList>
            <person name="Carlos-Shanley C."/>
            <person name="Guerra T."/>
            <person name="Hahn D."/>
        </authorList>
    </citation>
    <scope>NUCLEOTIDE SEQUENCE</scope>
    <source>
        <strain evidence="2">CN6</strain>
    </source>
</reference>
<evidence type="ECO:0008006" key="4">
    <source>
        <dbReference type="Google" id="ProtNLM"/>
    </source>
</evidence>
<accession>A0A937UP10</accession>
<keyword evidence="1" id="KW-0472">Membrane</keyword>
<evidence type="ECO:0000313" key="2">
    <source>
        <dbReference type="EMBL" id="MBL7630389.1"/>
    </source>
</evidence>
<feature type="transmembrane region" description="Helical" evidence="1">
    <location>
        <begin position="277"/>
        <end position="298"/>
    </location>
</feature>
<proteinExistence type="predicted"/>
<feature type="transmembrane region" description="Helical" evidence="1">
    <location>
        <begin position="310"/>
        <end position="327"/>
    </location>
</feature>
<comment type="caution">
    <text evidence="2">The sequence shown here is derived from an EMBL/GenBank/DDBJ whole genome shotgun (WGS) entry which is preliminary data.</text>
</comment>
<keyword evidence="3" id="KW-1185">Reference proteome</keyword>
<dbReference type="AlphaFoldDB" id="A0A937UP10"/>
<name>A0A937UP10_9ACTN</name>
<dbReference type="EMBL" id="JAEACQ010000248">
    <property type="protein sequence ID" value="MBL7630389.1"/>
    <property type="molecule type" value="Genomic_DNA"/>
</dbReference>
<protein>
    <recommendedName>
        <fullName evidence="4">Tetratricopeptide repeat protein</fullName>
    </recommendedName>
</protein>
<feature type="transmembrane region" description="Helical" evidence="1">
    <location>
        <begin position="252"/>
        <end position="271"/>
    </location>
</feature>
<evidence type="ECO:0000313" key="3">
    <source>
        <dbReference type="Proteomes" id="UP000604475"/>
    </source>
</evidence>
<evidence type="ECO:0000256" key="1">
    <source>
        <dbReference type="SAM" id="Phobius"/>
    </source>
</evidence>
<organism evidence="2 3">
    <name type="scientific">Frankia nepalensis</name>
    <dbReference type="NCBI Taxonomy" id="1836974"/>
    <lineage>
        <taxon>Bacteria</taxon>
        <taxon>Bacillati</taxon>
        <taxon>Actinomycetota</taxon>
        <taxon>Actinomycetes</taxon>
        <taxon>Frankiales</taxon>
        <taxon>Frankiaceae</taxon>
        <taxon>Frankia</taxon>
    </lineage>
</organism>
<dbReference type="Gene3D" id="1.25.40.10">
    <property type="entry name" value="Tetratricopeptide repeat domain"/>
    <property type="match status" value="1"/>
</dbReference>